<dbReference type="AlphaFoldDB" id="A0A8J4PKK1"/>
<sequence>MKGVVIAAIIIGLVFGLPLSITCVVLGARQLSHDETVCDFESPKTHLSVAQYLVGLGASSLGLVAINMFFLIFWDGEAPPKALVIPKNVISALFATSWMIVGAITLFQENKECISGENKSTHVQFATAMWALTLLQVVFESFNMCSICKQTSAA</sequence>
<evidence type="ECO:0008006" key="4">
    <source>
        <dbReference type="Google" id="ProtNLM"/>
    </source>
</evidence>
<dbReference type="Proteomes" id="UP000695562">
    <property type="component" value="Unassembled WGS sequence"/>
</dbReference>
<gene>
    <name evidence="2" type="ORF">CYY_009121</name>
</gene>
<reference evidence="2" key="1">
    <citation type="submission" date="2020-01" db="EMBL/GenBank/DDBJ databases">
        <title>Development of genomics and gene disruption for Polysphondylium violaceum indicates a role for the polyketide synthase stlB in stalk morphogenesis.</title>
        <authorList>
            <person name="Narita B."/>
            <person name="Kawabe Y."/>
            <person name="Kin K."/>
            <person name="Saito T."/>
            <person name="Gibbs R."/>
            <person name="Kuspa A."/>
            <person name="Muzny D."/>
            <person name="Queller D."/>
            <person name="Richards S."/>
            <person name="Strassman J."/>
            <person name="Sucgang R."/>
            <person name="Worley K."/>
            <person name="Schaap P."/>
        </authorList>
    </citation>
    <scope>NUCLEOTIDE SEQUENCE</scope>
    <source>
        <strain evidence="2">QSvi11</strain>
    </source>
</reference>
<organism evidence="2 3">
    <name type="scientific">Polysphondylium violaceum</name>
    <dbReference type="NCBI Taxonomy" id="133409"/>
    <lineage>
        <taxon>Eukaryota</taxon>
        <taxon>Amoebozoa</taxon>
        <taxon>Evosea</taxon>
        <taxon>Eumycetozoa</taxon>
        <taxon>Dictyostelia</taxon>
        <taxon>Dictyosteliales</taxon>
        <taxon>Dictyosteliaceae</taxon>
        <taxon>Polysphondylium</taxon>
    </lineage>
</organism>
<evidence type="ECO:0000313" key="2">
    <source>
        <dbReference type="EMBL" id="KAF2069565.1"/>
    </source>
</evidence>
<keyword evidence="1" id="KW-0472">Membrane</keyword>
<keyword evidence="3" id="KW-1185">Reference proteome</keyword>
<keyword evidence="1" id="KW-0812">Transmembrane</keyword>
<feature type="transmembrane region" description="Helical" evidence="1">
    <location>
        <begin position="89"/>
        <end position="107"/>
    </location>
</feature>
<protein>
    <recommendedName>
        <fullName evidence="4">Transmembrane protein</fullName>
    </recommendedName>
</protein>
<comment type="caution">
    <text evidence="2">The sequence shown here is derived from an EMBL/GenBank/DDBJ whole genome shotgun (WGS) entry which is preliminary data.</text>
</comment>
<name>A0A8J4PKK1_9MYCE</name>
<evidence type="ECO:0000256" key="1">
    <source>
        <dbReference type="SAM" id="Phobius"/>
    </source>
</evidence>
<keyword evidence="1" id="KW-1133">Transmembrane helix</keyword>
<dbReference type="EMBL" id="AJWJ01000639">
    <property type="protein sequence ID" value="KAF2069565.1"/>
    <property type="molecule type" value="Genomic_DNA"/>
</dbReference>
<evidence type="ECO:0000313" key="3">
    <source>
        <dbReference type="Proteomes" id="UP000695562"/>
    </source>
</evidence>
<accession>A0A8J4PKK1</accession>
<feature type="transmembrane region" description="Helical" evidence="1">
    <location>
        <begin position="49"/>
        <end position="74"/>
    </location>
</feature>
<feature type="transmembrane region" description="Helical" evidence="1">
    <location>
        <begin position="6"/>
        <end position="28"/>
    </location>
</feature>
<proteinExistence type="predicted"/>